<evidence type="ECO:0000256" key="1">
    <source>
        <dbReference type="ARBA" id="ARBA00022729"/>
    </source>
</evidence>
<organism evidence="3 4">
    <name type="scientific">Septoria linicola</name>
    <dbReference type="NCBI Taxonomy" id="215465"/>
    <lineage>
        <taxon>Eukaryota</taxon>
        <taxon>Fungi</taxon>
        <taxon>Dikarya</taxon>
        <taxon>Ascomycota</taxon>
        <taxon>Pezizomycotina</taxon>
        <taxon>Dothideomycetes</taxon>
        <taxon>Dothideomycetidae</taxon>
        <taxon>Mycosphaerellales</taxon>
        <taxon>Mycosphaerellaceae</taxon>
        <taxon>Septoria</taxon>
    </lineage>
</organism>
<evidence type="ECO:0000256" key="2">
    <source>
        <dbReference type="SAM" id="SignalP"/>
    </source>
</evidence>
<feature type="chain" id="PRO_5040379105" evidence="2">
    <location>
        <begin position="19"/>
        <end position="363"/>
    </location>
</feature>
<dbReference type="Proteomes" id="UP001056384">
    <property type="component" value="Chromosome 11"/>
</dbReference>
<keyword evidence="4" id="KW-1185">Reference proteome</keyword>
<reference evidence="3" key="1">
    <citation type="submission" date="2022-06" db="EMBL/GenBank/DDBJ databases">
        <title>Complete genome sequences of two strains of the flax pathogen Septoria linicola.</title>
        <authorList>
            <person name="Lapalu N."/>
            <person name="Simon A."/>
            <person name="Demenou B."/>
            <person name="Paumier D."/>
            <person name="Guillot M.-P."/>
            <person name="Gout L."/>
            <person name="Valade R."/>
        </authorList>
    </citation>
    <scope>NUCLEOTIDE SEQUENCE</scope>
    <source>
        <strain evidence="3">SE15195</strain>
    </source>
</reference>
<dbReference type="SUPFAM" id="SSF53850">
    <property type="entry name" value="Periplasmic binding protein-like II"/>
    <property type="match status" value="1"/>
</dbReference>
<sequence length="363" mass="40169">MKALTVSATLSAIALCEAAYSSQVALDTRTLQEIYEVARQEEGALQVFWGGDAGSQGDGVRQAFAQAYPDVKLNLTVDLSKYHDNRIDRAHLEGIHVADVAVLQTLQDFRRWKSEGKLLNYKPATFEDIIAGEKDTDGAWYAQGISSFSTFSFDTTKINASDVPSSFESIPDKKFKSKLILTYPNDDDAIAYLFSLIVSRYGFHWLYDLAQNDVQWVRGTGSPGLQLVDLHNTSSTRALSFTSYSPGNDFFATKRPEAPEQYMSWAQTGAIIAGTPRPESAKLFMSWLTSVERQNATAASGRASALTSLNEQYGASVSSNTTQISGFRVFEQDRNTVEWWKNLFEEVLGTPQGKGPLEVYPNP</sequence>
<name>A0A9Q9EQG7_9PEZI</name>
<dbReference type="PANTHER" id="PTHR30006">
    <property type="entry name" value="THIAMINE-BINDING PERIPLASMIC PROTEIN-RELATED"/>
    <property type="match status" value="1"/>
</dbReference>
<gene>
    <name evidence="3" type="ORF">Slin15195_G120910</name>
</gene>
<protein>
    <submittedName>
        <fullName evidence="3">Uncharacterized protein</fullName>
    </submittedName>
</protein>
<evidence type="ECO:0000313" key="3">
    <source>
        <dbReference type="EMBL" id="USW58772.1"/>
    </source>
</evidence>
<dbReference type="Gene3D" id="3.40.190.10">
    <property type="entry name" value="Periplasmic binding protein-like II"/>
    <property type="match status" value="2"/>
</dbReference>
<dbReference type="EMBL" id="CP099428">
    <property type="protein sequence ID" value="USW58772.1"/>
    <property type="molecule type" value="Genomic_DNA"/>
</dbReference>
<keyword evidence="1 2" id="KW-0732">Signal</keyword>
<dbReference type="PANTHER" id="PTHR30006:SF2">
    <property type="entry name" value="ABC TRANSPORTER SUBSTRATE-BINDING PROTEIN"/>
    <property type="match status" value="1"/>
</dbReference>
<accession>A0A9Q9EQG7</accession>
<proteinExistence type="predicted"/>
<dbReference type="AlphaFoldDB" id="A0A9Q9EQG7"/>
<evidence type="ECO:0000313" key="4">
    <source>
        <dbReference type="Proteomes" id="UP001056384"/>
    </source>
</evidence>
<feature type="signal peptide" evidence="2">
    <location>
        <begin position="1"/>
        <end position="18"/>
    </location>
</feature>